<evidence type="ECO:0000313" key="2">
    <source>
        <dbReference type="EMBL" id="TQM72487.1"/>
    </source>
</evidence>
<dbReference type="InterPro" id="IPR041657">
    <property type="entry name" value="HTH_17"/>
</dbReference>
<protein>
    <submittedName>
        <fullName evidence="2">Excisionase family DNA binding protein</fullName>
    </submittedName>
</protein>
<dbReference type="NCBIfam" id="TIGR01764">
    <property type="entry name" value="excise"/>
    <property type="match status" value="1"/>
</dbReference>
<organism evidence="2 3">
    <name type="scientific">Thermopolyspora flexuosa</name>
    <dbReference type="NCBI Taxonomy" id="103836"/>
    <lineage>
        <taxon>Bacteria</taxon>
        <taxon>Bacillati</taxon>
        <taxon>Actinomycetota</taxon>
        <taxon>Actinomycetes</taxon>
        <taxon>Streptosporangiales</taxon>
        <taxon>Streptosporangiaceae</taxon>
        <taxon>Thermopolyspora</taxon>
    </lineage>
</organism>
<name>A0A543IPH8_9ACTN</name>
<dbReference type="AlphaFoldDB" id="A0A543IPH8"/>
<dbReference type="SUPFAM" id="SSF46955">
    <property type="entry name" value="Putative DNA-binding domain"/>
    <property type="match status" value="1"/>
</dbReference>
<dbReference type="GO" id="GO:0003677">
    <property type="term" value="F:DNA binding"/>
    <property type="evidence" value="ECO:0007669"/>
    <property type="project" value="InterPro"/>
</dbReference>
<comment type="caution">
    <text evidence="2">The sequence shown here is derived from an EMBL/GenBank/DDBJ whole genome shotgun (WGS) entry which is preliminary data.</text>
</comment>
<sequence length="68" mass="7536">MKRLLTVQEAAERLNTSVRFIRRLVAERRIEFVKVGRHVRITEHALDAFVAAGTVPPLTAGNVARGVA</sequence>
<dbReference type="Proteomes" id="UP000319213">
    <property type="component" value="Unassembled WGS sequence"/>
</dbReference>
<gene>
    <name evidence="2" type="ORF">FHX40_4629</name>
</gene>
<evidence type="ECO:0000259" key="1">
    <source>
        <dbReference type="Pfam" id="PF12728"/>
    </source>
</evidence>
<keyword evidence="3" id="KW-1185">Reference proteome</keyword>
<accession>A0A543IPH8</accession>
<feature type="domain" description="Helix-turn-helix" evidence="1">
    <location>
        <begin position="4"/>
        <end position="52"/>
    </location>
</feature>
<dbReference type="OrthoDB" id="197041at2"/>
<proteinExistence type="predicted"/>
<dbReference type="Pfam" id="PF12728">
    <property type="entry name" value="HTH_17"/>
    <property type="match status" value="1"/>
</dbReference>
<dbReference type="InterPro" id="IPR010093">
    <property type="entry name" value="SinI_DNA-bd"/>
</dbReference>
<evidence type="ECO:0000313" key="3">
    <source>
        <dbReference type="Proteomes" id="UP000319213"/>
    </source>
</evidence>
<dbReference type="EMBL" id="VFPQ01000002">
    <property type="protein sequence ID" value="TQM72487.1"/>
    <property type="molecule type" value="Genomic_DNA"/>
</dbReference>
<reference evidence="2 3" key="1">
    <citation type="submission" date="2019-06" db="EMBL/GenBank/DDBJ databases">
        <title>Sequencing the genomes of 1000 actinobacteria strains.</title>
        <authorList>
            <person name="Klenk H.-P."/>
        </authorList>
    </citation>
    <scope>NUCLEOTIDE SEQUENCE [LARGE SCALE GENOMIC DNA]</scope>
    <source>
        <strain evidence="2 3">DSM 43186</strain>
    </source>
</reference>
<dbReference type="RefSeq" id="WP_142262039.1">
    <property type="nucleotide sequence ID" value="NZ_BMPV01000002.1"/>
</dbReference>
<dbReference type="InterPro" id="IPR009061">
    <property type="entry name" value="DNA-bd_dom_put_sf"/>
</dbReference>